<dbReference type="AlphaFoldDB" id="S6BEC7"/>
<evidence type="ECO:0000256" key="1">
    <source>
        <dbReference type="SAM" id="MobiDB-lite"/>
    </source>
</evidence>
<keyword evidence="2" id="KW-0732">Signal</keyword>
<evidence type="ECO:0000256" key="2">
    <source>
        <dbReference type="SAM" id="SignalP"/>
    </source>
</evidence>
<reference evidence="3" key="1">
    <citation type="journal article" date="2014" name="BMC Genomics">
        <title>The Babesia bovis gene and promoter model: an update from full-length EST analysis.</title>
        <authorList>
            <person name="Yamagishi J."/>
            <person name="Wakaguri H."/>
            <person name="Yokoyama N."/>
            <person name="Yamashita R."/>
            <person name="Suzuki Y."/>
            <person name="Xuan X."/>
            <person name="Igarashi I."/>
        </authorList>
    </citation>
    <scope>NUCLEOTIDE SEQUENCE</scope>
    <source>
        <strain evidence="3">Texas</strain>
    </source>
</reference>
<dbReference type="EMBL" id="AK440660">
    <property type="protein sequence ID" value="BAN64454.1"/>
    <property type="molecule type" value="mRNA"/>
</dbReference>
<evidence type="ECO:0000313" key="3">
    <source>
        <dbReference type="EMBL" id="BAN64454.1"/>
    </source>
</evidence>
<feature type="chain" id="PRO_5004536286" evidence="2">
    <location>
        <begin position="42"/>
        <end position="308"/>
    </location>
</feature>
<feature type="compositionally biased region" description="Acidic residues" evidence="1">
    <location>
        <begin position="82"/>
        <end position="109"/>
    </location>
</feature>
<organism evidence="3">
    <name type="scientific">Babesia bovis</name>
    <dbReference type="NCBI Taxonomy" id="5865"/>
    <lineage>
        <taxon>Eukaryota</taxon>
        <taxon>Sar</taxon>
        <taxon>Alveolata</taxon>
        <taxon>Apicomplexa</taxon>
        <taxon>Aconoidasida</taxon>
        <taxon>Piroplasmida</taxon>
        <taxon>Babesiidae</taxon>
        <taxon>Babesia</taxon>
    </lineage>
</organism>
<proteinExistence type="evidence at transcript level"/>
<accession>S6BEC7</accession>
<feature type="compositionally biased region" description="Acidic residues" evidence="1">
    <location>
        <begin position="119"/>
        <end position="129"/>
    </location>
</feature>
<feature type="region of interest" description="Disordered" evidence="1">
    <location>
        <begin position="55"/>
        <end position="145"/>
    </location>
</feature>
<name>S6BEC7_BABBO</name>
<feature type="signal peptide" evidence="2">
    <location>
        <begin position="1"/>
        <end position="41"/>
    </location>
</feature>
<protein>
    <submittedName>
        <fullName evidence="3">Membrane protein, putative</fullName>
    </submittedName>
</protein>
<dbReference type="VEuPathDB" id="PiroplasmaDB:BBOV_IV007150"/>
<sequence length="308" mass="33644">MASQSTVSFNVHSVGAVRRSSFGRMTAWVLFFVALFNLSNGVAVADVEVEKRELGTPGIVEDGQTGETSSVSEQEQEHDASGDEVSDEELDGELPAETPAAEEGEEGEVAGEMTSASPADEEEEGELPEESPAGEQEAGYESDPETIHKMATVQPTRRVYISCSPTKIGDKMDVEIGSPFSRFSRGEKLDSVQKSKATKNFRKIINHITGYCLKFKDQDPYGDIYTAFEEATAMSLPVDIAAELASLPDNFNGYFLRPKAAPKTILYLGKLLTERTNGTRSEGGQSQYAWDKQYETNMEALYDAIAVF</sequence>
<gene>
    <name evidence="3" type="primary">BBOV_IV007150</name>
</gene>